<dbReference type="EMBL" id="KV417554">
    <property type="protein sequence ID" value="KZP20569.1"/>
    <property type="molecule type" value="Genomic_DNA"/>
</dbReference>
<dbReference type="AlphaFoldDB" id="A0A166J7C7"/>
<evidence type="ECO:0000256" key="1">
    <source>
        <dbReference type="SAM" id="MobiDB-lite"/>
    </source>
</evidence>
<keyword evidence="3" id="KW-1185">Reference proteome</keyword>
<dbReference type="Proteomes" id="UP000076532">
    <property type="component" value="Unassembled WGS sequence"/>
</dbReference>
<feature type="compositionally biased region" description="Polar residues" evidence="1">
    <location>
        <begin position="62"/>
        <end position="80"/>
    </location>
</feature>
<gene>
    <name evidence="2" type="ORF">FIBSPDRAFT_861577</name>
</gene>
<protein>
    <submittedName>
        <fullName evidence="2">Uncharacterized protein</fullName>
    </submittedName>
</protein>
<feature type="region of interest" description="Disordered" evidence="1">
    <location>
        <begin position="1"/>
        <end position="80"/>
    </location>
</feature>
<name>A0A166J7C7_9AGAM</name>
<evidence type="ECO:0000313" key="3">
    <source>
        <dbReference type="Proteomes" id="UP000076532"/>
    </source>
</evidence>
<organism evidence="2 3">
    <name type="scientific">Athelia psychrophila</name>
    <dbReference type="NCBI Taxonomy" id="1759441"/>
    <lineage>
        <taxon>Eukaryota</taxon>
        <taxon>Fungi</taxon>
        <taxon>Dikarya</taxon>
        <taxon>Basidiomycota</taxon>
        <taxon>Agaricomycotina</taxon>
        <taxon>Agaricomycetes</taxon>
        <taxon>Agaricomycetidae</taxon>
        <taxon>Atheliales</taxon>
        <taxon>Atheliaceae</taxon>
        <taxon>Athelia</taxon>
    </lineage>
</organism>
<accession>A0A166J7C7</accession>
<proteinExistence type="predicted"/>
<reference evidence="2 3" key="1">
    <citation type="journal article" date="2016" name="Mol. Biol. Evol.">
        <title>Comparative Genomics of Early-Diverging Mushroom-Forming Fungi Provides Insights into the Origins of Lignocellulose Decay Capabilities.</title>
        <authorList>
            <person name="Nagy L.G."/>
            <person name="Riley R."/>
            <person name="Tritt A."/>
            <person name="Adam C."/>
            <person name="Daum C."/>
            <person name="Floudas D."/>
            <person name="Sun H."/>
            <person name="Yadav J.S."/>
            <person name="Pangilinan J."/>
            <person name="Larsson K.H."/>
            <person name="Matsuura K."/>
            <person name="Barry K."/>
            <person name="Labutti K."/>
            <person name="Kuo R."/>
            <person name="Ohm R.A."/>
            <person name="Bhattacharya S.S."/>
            <person name="Shirouzu T."/>
            <person name="Yoshinaga Y."/>
            <person name="Martin F.M."/>
            <person name="Grigoriev I.V."/>
            <person name="Hibbett D.S."/>
        </authorList>
    </citation>
    <scope>NUCLEOTIDE SEQUENCE [LARGE SCALE GENOMIC DNA]</scope>
    <source>
        <strain evidence="2 3">CBS 109695</strain>
    </source>
</reference>
<sequence>MSPAHTTRTHITPTLTWAHYTSPLRPQAPRPGGPRTWSRISRSASFARTGLPSPSTQPPRVRSSSSRALNSNITFNGGHV</sequence>
<evidence type="ECO:0000313" key="2">
    <source>
        <dbReference type="EMBL" id="KZP20569.1"/>
    </source>
</evidence>